<keyword evidence="2" id="KW-1185">Reference proteome</keyword>
<reference evidence="1" key="1">
    <citation type="submission" date="2020-05" db="EMBL/GenBank/DDBJ databases">
        <authorList>
            <person name="Petersen J."/>
            <person name="Sayavedra L."/>
        </authorList>
    </citation>
    <scope>NUCLEOTIDE SEQUENCE</scope>
    <source>
        <strain evidence="1">B azoricus SOX Menez Gwen</strain>
    </source>
</reference>
<protein>
    <submittedName>
        <fullName evidence="1">Uncharacterized protein</fullName>
    </submittedName>
</protein>
<dbReference type="EMBL" id="CAESAP020000106">
    <property type="protein sequence ID" value="CAB5496989.1"/>
    <property type="molecule type" value="Genomic_DNA"/>
</dbReference>
<evidence type="ECO:0000313" key="2">
    <source>
        <dbReference type="Proteomes" id="UP000635628"/>
    </source>
</evidence>
<comment type="caution">
    <text evidence="1">The sequence shown here is derived from an EMBL/GenBank/DDBJ whole genome shotgun (WGS) entry which is preliminary data.</text>
</comment>
<gene>
    <name evidence="1" type="ORF">AZO1586R_527</name>
</gene>
<accession>A0ACA8ZPF7</accession>
<dbReference type="Proteomes" id="UP000635628">
    <property type="component" value="Unassembled WGS sequence"/>
</dbReference>
<organism evidence="1 2">
    <name type="scientific">Bathymodiolus azoricus thioautotrophic gill symbiont</name>
    <dbReference type="NCBI Taxonomy" id="235205"/>
    <lineage>
        <taxon>Bacteria</taxon>
        <taxon>Pseudomonadati</taxon>
        <taxon>Pseudomonadota</taxon>
        <taxon>Gammaproteobacteria</taxon>
        <taxon>sulfur-oxidizing symbionts</taxon>
    </lineage>
</organism>
<sequence length="213" mass="24353">MPTKDTNEFKILLNLFEQAETKIKNVEQITSEGVLIPSINQLRYAGHHIVRSLLSDDAKEPQAERVKAINHVKRAIYDIDESLLIYYIESAVNFKEKYNDSGFVTEVVTDYPEKLATLDEANKSIQQLRENNNNYQDREQFYQKLSPYLIKLSKIVAIFEQSAPLIVKKQQDKDDQDLKNKNCFIGTIILSIILGIPSIIGIIVALKLVLSKL</sequence>
<evidence type="ECO:0000313" key="1">
    <source>
        <dbReference type="EMBL" id="CAB5496989.1"/>
    </source>
</evidence>
<name>A0ACA8ZPF7_9GAMM</name>
<proteinExistence type="predicted"/>